<dbReference type="InterPro" id="IPR004437">
    <property type="entry name" value="ParB/RepB/Spo0J"/>
</dbReference>
<dbReference type="InterPro" id="IPR013741">
    <property type="entry name" value="KorB_domain"/>
</dbReference>
<dbReference type="SUPFAM" id="SSF110849">
    <property type="entry name" value="ParB/Sulfiredoxin"/>
    <property type="match status" value="1"/>
</dbReference>
<dbReference type="CDD" id="cd16398">
    <property type="entry name" value="KorB_N_like"/>
    <property type="match status" value="1"/>
</dbReference>
<feature type="domain" description="ParB-like N-terminal" evidence="3">
    <location>
        <begin position="31"/>
        <end position="120"/>
    </location>
</feature>
<dbReference type="Pfam" id="PF08535">
    <property type="entry name" value="KorB"/>
    <property type="match status" value="1"/>
</dbReference>
<comment type="caution">
    <text evidence="4">The sequence shown here is derived from an EMBL/GenBank/DDBJ whole genome shotgun (WGS) entry which is preliminary data.</text>
</comment>
<dbReference type="Gene3D" id="6.10.250.140">
    <property type="match status" value="1"/>
</dbReference>
<dbReference type="Pfam" id="PF06613">
    <property type="entry name" value="KorB_C"/>
    <property type="match status" value="1"/>
</dbReference>
<dbReference type="Pfam" id="PF02195">
    <property type="entry name" value="ParB_N"/>
    <property type="match status" value="1"/>
</dbReference>
<proteinExistence type="inferred from homology"/>
<dbReference type="AlphaFoldDB" id="A0A3M4A196"/>
<name>A0A3M4A196_9PSED</name>
<gene>
    <name evidence="4" type="ORF">ALQ30_200396</name>
</gene>
<evidence type="ECO:0000313" key="4">
    <source>
        <dbReference type="EMBL" id="RMP00678.1"/>
    </source>
</evidence>
<dbReference type="InterPro" id="IPR042075">
    <property type="entry name" value="KorB_DNA-db"/>
</dbReference>
<dbReference type="Gene3D" id="1.10.10.730">
    <property type="entry name" value="KorB DNA-binding domain"/>
    <property type="match status" value="1"/>
</dbReference>
<dbReference type="InterPro" id="IPR008988">
    <property type="entry name" value="Transcriptional_repressor_C"/>
</dbReference>
<reference evidence="4 5" key="1">
    <citation type="submission" date="2018-08" db="EMBL/GenBank/DDBJ databases">
        <title>Recombination of ecologically and evolutionarily significant loci maintains genetic cohesion in the Pseudomonas syringae species complex.</title>
        <authorList>
            <person name="Dillon M."/>
            <person name="Thakur S."/>
            <person name="Almeida R.N.D."/>
            <person name="Weir B.S."/>
            <person name="Guttman D.S."/>
        </authorList>
    </citation>
    <scope>NUCLEOTIDE SEQUENCE [LARGE SCALE GENOMIC DNA]</scope>
    <source>
        <strain evidence="4 5">ICMP 3706</strain>
    </source>
</reference>
<dbReference type="InterPro" id="IPR037048">
    <property type="entry name" value="KorB_C_sf"/>
</dbReference>
<dbReference type="Proteomes" id="UP000281604">
    <property type="component" value="Unassembled WGS sequence"/>
</dbReference>
<dbReference type="Gene3D" id="2.30.30.150">
    <property type="entry name" value="KorB, C-terminal domain"/>
    <property type="match status" value="1"/>
</dbReference>
<dbReference type="InterPro" id="IPR003115">
    <property type="entry name" value="ParB_N"/>
</dbReference>
<comment type="similarity">
    <text evidence="1">Belongs to the ParB family.</text>
</comment>
<dbReference type="InterPro" id="IPR010575">
    <property type="entry name" value="KorB_C"/>
</dbReference>
<dbReference type="SUPFAM" id="SSF50037">
    <property type="entry name" value="C-terminal domain of transcriptional repressors"/>
    <property type="match status" value="1"/>
</dbReference>
<evidence type="ECO:0000256" key="1">
    <source>
        <dbReference type="ARBA" id="ARBA00006295"/>
    </source>
</evidence>
<protein>
    <recommendedName>
        <fullName evidence="3">ParB-like N-terminal domain-containing protein</fullName>
    </recommendedName>
</protein>
<dbReference type="GO" id="GO:0007059">
    <property type="term" value="P:chromosome segregation"/>
    <property type="evidence" value="ECO:0007669"/>
    <property type="project" value="TreeGrafter"/>
</dbReference>
<dbReference type="GO" id="GO:0003677">
    <property type="term" value="F:DNA binding"/>
    <property type="evidence" value="ECO:0007669"/>
    <property type="project" value="InterPro"/>
</dbReference>
<dbReference type="Gene3D" id="3.90.1530.30">
    <property type="match status" value="1"/>
</dbReference>
<feature type="compositionally biased region" description="Basic and acidic residues" evidence="2">
    <location>
        <begin position="219"/>
        <end position="228"/>
    </location>
</feature>
<dbReference type="PANTHER" id="PTHR33375:SF1">
    <property type="entry name" value="CHROMOSOME-PARTITIONING PROTEIN PARB-RELATED"/>
    <property type="match status" value="1"/>
</dbReference>
<organism evidence="4 5">
    <name type="scientific">Pseudomonas syringae pv. persicae</name>
    <dbReference type="NCBI Taxonomy" id="237306"/>
    <lineage>
        <taxon>Bacteria</taxon>
        <taxon>Pseudomonadati</taxon>
        <taxon>Pseudomonadota</taxon>
        <taxon>Gammaproteobacteria</taxon>
        <taxon>Pseudomonadales</taxon>
        <taxon>Pseudomonadaceae</taxon>
        <taxon>Pseudomonas</taxon>
    </lineage>
</organism>
<evidence type="ECO:0000313" key="5">
    <source>
        <dbReference type="Proteomes" id="UP000281604"/>
    </source>
</evidence>
<dbReference type="RefSeq" id="WP_122290681.1">
    <property type="nucleotide sequence ID" value="NZ_RBQE01000444.1"/>
</dbReference>
<dbReference type="GO" id="GO:0005694">
    <property type="term" value="C:chromosome"/>
    <property type="evidence" value="ECO:0007669"/>
    <property type="project" value="TreeGrafter"/>
</dbReference>
<feature type="compositionally biased region" description="Gly residues" evidence="2">
    <location>
        <begin position="260"/>
        <end position="270"/>
    </location>
</feature>
<dbReference type="EMBL" id="RBQE01000444">
    <property type="protein sequence ID" value="RMP00678.1"/>
    <property type="molecule type" value="Genomic_DNA"/>
</dbReference>
<dbReference type="NCBIfam" id="TIGR00180">
    <property type="entry name" value="parB_part"/>
    <property type="match status" value="1"/>
</dbReference>
<feature type="compositionally biased region" description="Basic and acidic residues" evidence="2">
    <location>
        <begin position="249"/>
        <end position="258"/>
    </location>
</feature>
<dbReference type="SUPFAM" id="SSF109709">
    <property type="entry name" value="KorB DNA-binding domain-like"/>
    <property type="match status" value="1"/>
</dbReference>
<feature type="region of interest" description="Disordered" evidence="2">
    <location>
        <begin position="1"/>
        <end position="46"/>
    </location>
</feature>
<dbReference type="SMART" id="SM00470">
    <property type="entry name" value="ParB"/>
    <property type="match status" value="1"/>
</dbReference>
<evidence type="ECO:0000259" key="3">
    <source>
        <dbReference type="SMART" id="SM00470"/>
    </source>
</evidence>
<feature type="region of interest" description="Disordered" evidence="2">
    <location>
        <begin position="219"/>
        <end position="314"/>
    </location>
</feature>
<evidence type="ECO:0000256" key="2">
    <source>
        <dbReference type="SAM" id="MobiDB-lite"/>
    </source>
</evidence>
<dbReference type="GO" id="GO:0045892">
    <property type="term" value="P:negative regulation of DNA-templated transcription"/>
    <property type="evidence" value="ECO:0007669"/>
    <property type="project" value="InterPro"/>
</dbReference>
<dbReference type="PANTHER" id="PTHR33375">
    <property type="entry name" value="CHROMOSOME-PARTITIONING PROTEIN PARB-RELATED"/>
    <property type="match status" value="1"/>
</dbReference>
<accession>A0A3M4A196</accession>
<sequence>MLDLSALETKKEPERPAPQAASPAKPYGQAERALLTDVMPNANQPRKIFDPDEIAEMGANIKSRGVKQAISVKKHPTIPGKWIINDGELRWRSSEWAGVPDIPIIVDEDFDDFDQVNANEKRYNLRPIELAQFVQGKLDEGVKKNVIAKRLGKPANHITELLALIGPPDCVSDVYNTGRCTSPKTLYELRALAEKFPEQVKAWCDAGNEVTRRTVAELGDILKGKEKPPQGAESGPDSETENGGQETGDGEKLRHDEETGQGGTGSGGGQKELEGEDTTPKGAKGKGSEDGEPDNIDLGELTSWPRGKAVSDPDSMKKPLLLVVHDGRAAAVLLNRRPTTAGLIRIRYEDGGGDAEVDAGRLTINMLTEAEK</sequence>
<dbReference type="InterPro" id="IPR036086">
    <property type="entry name" value="ParB/Sulfiredoxin_sf"/>
</dbReference>
<dbReference type="InterPro" id="IPR050336">
    <property type="entry name" value="Chromosome_partition/occlusion"/>
</dbReference>